<dbReference type="EMBL" id="JBBNAG010000006">
    <property type="protein sequence ID" value="KAK9126131.1"/>
    <property type="molecule type" value="Genomic_DNA"/>
</dbReference>
<evidence type="ECO:0000313" key="2">
    <source>
        <dbReference type="Proteomes" id="UP001419268"/>
    </source>
</evidence>
<evidence type="ECO:0000313" key="1">
    <source>
        <dbReference type="EMBL" id="KAK9126131.1"/>
    </source>
</evidence>
<dbReference type="Proteomes" id="UP001419268">
    <property type="component" value="Unassembled WGS sequence"/>
</dbReference>
<gene>
    <name evidence="1" type="ORF">Scep_014977</name>
</gene>
<accession>A0AAP0P3I7</accession>
<proteinExistence type="predicted"/>
<comment type="caution">
    <text evidence="1">The sequence shown here is derived from an EMBL/GenBank/DDBJ whole genome shotgun (WGS) entry which is preliminary data.</text>
</comment>
<sequence>MVNGQCRSSICDLLHVSEATHLGKYLGSLVDLRASKRELSDYLREAIHHRIDGWAERLLSHEGKTVLIKSVALAVPIYQMSCFKVNKGFCKRVHTSFAWFWWHTGKEGVGKTWCSWEKKWLVTRNKGGLGFKKLELVNLTLLTKQF</sequence>
<keyword evidence="2" id="KW-1185">Reference proteome</keyword>
<reference evidence="1 2" key="1">
    <citation type="submission" date="2024-01" db="EMBL/GenBank/DDBJ databases">
        <title>Genome assemblies of Stephania.</title>
        <authorList>
            <person name="Yang L."/>
        </authorList>
    </citation>
    <scope>NUCLEOTIDE SEQUENCE [LARGE SCALE GENOMIC DNA]</scope>
    <source>
        <strain evidence="1">JXDWG</strain>
        <tissue evidence="1">Leaf</tissue>
    </source>
</reference>
<dbReference type="PANTHER" id="PTHR33116">
    <property type="entry name" value="REVERSE TRANSCRIPTASE ZINC-BINDING DOMAIN-CONTAINING PROTEIN-RELATED-RELATED"/>
    <property type="match status" value="1"/>
</dbReference>
<dbReference type="AlphaFoldDB" id="A0AAP0P3I7"/>
<dbReference type="PANTHER" id="PTHR33116:SF86">
    <property type="entry name" value="REVERSE TRANSCRIPTASE DOMAIN-CONTAINING PROTEIN"/>
    <property type="match status" value="1"/>
</dbReference>
<protein>
    <recommendedName>
        <fullName evidence="3">Reverse transcriptase</fullName>
    </recommendedName>
</protein>
<organism evidence="1 2">
    <name type="scientific">Stephania cephalantha</name>
    <dbReference type="NCBI Taxonomy" id="152367"/>
    <lineage>
        <taxon>Eukaryota</taxon>
        <taxon>Viridiplantae</taxon>
        <taxon>Streptophyta</taxon>
        <taxon>Embryophyta</taxon>
        <taxon>Tracheophyta</taxon>
        <taxon>Spermatophyta</taxon>
        <taxon>Magnoliopsida</taxon>
        <taxon>Ranunculales</taxon>
        <taxon>Menispermaceae</taxon>
        <taxon>Menispermoideae</taxon>
        <taxon>Cissampelideae</taxon>
        <taxon>Stephania</taxon>
    </lineage>
</organism>
<name>A0AAP0P3I7_9MAGN</name>
<evidence type="ECO:0008006" key="3">
    <source>
        <dbReference type="Google" id="ProtNLM"/>
    </source>
</evidence>